<proteinExistence type="predicted"/>
<accession>A0A395XU75</accession>
<keyword evidence="2" id="KW-1133">Transmembrane helix</keyword>
<evidence type="ECO:0000256" key="1">
    <source>
        <dbReference type="SAM" id="MobiDB-lite"/>
    </source>
</evidence>
<evidence type="ECO:0000313" key="3">
    <source>
        <dbReference type="EMBL" id="RGW55066.1"/>
    </source>
</evidence>
<keyword evidence="2" id="KW-0472">Membrane</keyword>
<feature type="transmembrane region" description="Helical" evidence="2">
    <location>
        <begin position="182"/>
        <end position="204"/>
    </location>
</feature>
<keyword evidence="2" id="KW-0812">Transmembrane</keyword>
<feature type="transmembrane region" description="Helical" evidence="2">
    <location>
        <begin position="144"/>
        <end position="170"/>
    </location>
</feature>
<feature type="region of interest" description="Disordered" evidence="1">
    <location>
        <begin position="64"/>
        <end position="101"/>
    </location>
</feature>
<organism evidence="3 4">
    <name type="scientific">Dorea formicigenerans</name>
    <dbReference type="NCBI Taxonomy" id="39486"/>
    <lineage>
        <taxon>Bacteria</taxon>
        <taxon>Bacillati</taxon>
        <taxon>Bacillota</taxon>
        <taxon>Clostridia</taxon>
        <taxon>Lachnospirales</taxon>
        <taxon>Lachnospiraceae</taxon>
        <taxon>Dorea</taxon>
    </lineage>
</organism>
<protein>
    <submittedName>
        <fullName evidence="3">DUF1700 domain-containing protein</fullName>
    </submittedName>
</protein>
<feature type="transmembrane region" description="Helical" evidence="2">
    <location>
        <begin position="115"/>
        <end position="138"/>
    </location>
</feature>
<evidence type="ECO:0000256" key="2">
    <source>
        <dbReference type="SAM" id="Phobius"/>
    </source>
</evidence>
<feature type="compositionally biased region" description="Polar residues" evidence="1">
    <location>
        <begin position="69"/>
        <end position="88"/>
    </location>
</feature>
<dbReference type="Proteomes" id="UP000266376">
    <property type="component" value="Unassembled WGS sequence"/>
</dbReference>
<evidence type="ECO:0000313" key="4">
    <source>
        <dbReference type="Proteomes" id="UP000266376"/>
    </source>
</evidence>
<dbReference type="AlphaFoldDB" id="A0A395XU75"/>
<reference evidence="3 4" key="1">
    <citation type="submission" date="2018-08" db="EMBL/GenBank/DDBJ databases">
        <title>A genome reference for cultivated species of the human gut microbiota.</title>
        <authorList>
            <person name="Zou Y."/>
            <person name="Xue W."/>
            <person name="Luo G."/>
        </authorList>
    </citation>
    <scope>NUCLEOTIDE SEQUENCE [LARGE SCALE GENOMIC DNA]</scope>
    <source>
        <strain evidence="3 4">AF12-11</strain>
    </source>
</reference>
<sequence length="233" mass="25198">MNRIEYMTKLASLLQDIPEVERRDAMKYYNDYFDEAGEENEEQVIREFGAPEEVAENIKADLKGKTENTTHGQQEEYQSAGQQYQMNHQENKKSSEYQYGTSDDQKKKNARIGKIVLIVALAIIIGPVLIPIIGGILAAGLAMVLTIIVGVFALVIAGAAIAIVGILLVISGSVILLPQTAAGLALIGSGLIIMVLGVVATVGFGKLCEVVLRGLAKGMKYLWGKISHRKVVA</sequence>
<gene>
    <name evidence="3" type="ORF">DWV67_03190</name>
</gene>
<dbReference type="Pfam" id="PF22564">
    <property type="entry name" value="HAAS"/>
    <property type="match status" value="1"/>
</dbReference>
<name>A0A395XU75_9FIRM</name>
<dbReference type="EMBL" id="QSAJ01000005">
    <property type="protein sequence ID" value="RGW55066.1"/>
    <property type="molecule type" value="Genomic_DNA"/>
</dbReference>
<comment type="caution">
    <text evidence="3">The sequence shown here is derived from an EMBL/GenBank/DDBJ whole genome shotgun (WGS) entry which is preliminary data.</text>
</comment>
<dbReference type="RefSeq" id="WP_119195804.1">
    <property type="nucleotide sequence ID" value="NZ_JBBNJA010000003.1"/>
</dbReference>